<dbReference type="FunFam" id="1.10.357.140:FF:000008">
    <property type="entry name" value="4-hydroxybenzoate octaprenyltransferase"/>
    <property type="match status" value="1"/>
</dbReference>
<evidence type="ECO:0000256" key="6">
    <source>
        <dbReference type="ARBA" id="ARBA00022692"/>
    </source>
</evidence>
<feature type="transmembrane region" description="Helical" evidence="10">
    <location>
        <begin position="137"/>
        <end position="157"/>
    </location>
</feature>
<evidence type="ECO:0000256" key="5">
    <source>
        <dbReference type="ARBA" id="ARBA00022679"/>
    </source>
</evidence>
<dbReference type="InterPro" id="IPR044878">
    <property type="entry name" value="UbiA_sf"/>
</dbReference>
<feature type="transmembrane region" description="Helical" evidence="10">
    <location>
        <begin position="266"/>
        <end position="287"/>
    </location>
</feature>
<keyword evidence="8 10" id="KW-0472">Membrane</keyword>
<protein>
    <recommendedName>
        <fullName evidence="9">4-hydroxybenzoate polyprenyltransferase</fullName>
        <ecNumber evidence="9">2.5.1.39</ecNumber>
    </recommendedName>
</protein>
<dbReference type="FunFam" id="1.20.120.1780:FF:000001">
    <property type="entry name" value="4-hydroxybenzoate octaprenyltransferase"/>
    <property type="match status" value="1"/>
</dbReference>
<dbReference type="EC" id="2.5.1.39" evidence="9"/>
<dbReference type="KEGG" id="pste:PSTEL_17520"/>
<keyword evidence="7 10" id="KW-1133">Transmembrane helix</keyword>
<comment type="subcellular location">
    <subcellularLocation>
        <location evidence="2">Membrane</location>
        <topology evidence="2">Multi-pass membrane protein</topology>
    </subcellularLocation>
</comment>
<dbReference type="AlphaFoldDB" id="A0A089LWW3"/>
<evidence type="ECO:0000256" key="3">
    <source>
        <dbReference type="ARBA" id="ARBA00005985"/>
    </source>
</evidence>
<keyword evidence="5 11" id="KW-0808">Transferase</keyword>
<dbReference type="InterPro" id="IPR006371">
    <property type="entry name" value="Polyprenyltransferase_UbiA-li"/>
</dbReference>
<accession>A0A089LWW3</accession>
<evidence type="ECO:0000256" key="8">
    <source>
        <dbReference type="ARBA" id="ARBA00023136"/>
    </source>
</evidence>
<name>A0A089LWW3_9BACL</name>
<gene>
    <name evidence="11" type="ORF">PSTEL_17520</name>
</gene>
<dbReference type="GO" id="GO:0006744">
    <property type="term" value="P:ubiquinone biosynthetic process"/>
    <property type="evidence" value="ECO:0007669"/>
    <property type="project" value="TreeGrafter"/>
</dbReference>
<evidence type="ECO:0000313" key="12">
    <source>
        <dbReference type="Proteomes" id="UP000029507"/>
    </source>
</evidence>
<evidence type="ECO:0000256" key="1">
    <source>
        <dbReference type="ARBA" id="ARBA00001946"/>
    </source>
</evidence>
<feature type="transmembrane region" description="Helical" evidence="10">
    <location>
        <begin position="86"/>
        <end position="107"/>
    </location>
</feature>
<dbReference type="PANTHER" id="PTHR11048">
    <property type="entry name" value="PRENYLTRANSFERASES"/>
    <property type="match status" value="1"/>
</dbReference>
<reference evidence="11 12" key="1">
    <citation type="submission" date="2014-08" db="EMBL/GenBank/DDBJ databases">
        <title>Comparative genomics of the Paenibacillus odorifer group.</title>
        <authorList>
            <person name="den Bakker H.C."/>
            <person name="Tsai Y.-C."/>
            <person name="Martin N."/>
            <person name="Korlach J."/>
            <person name="Wiedmann M."/>
        </authorList>
    </citation>
    <scope>NUCLEOTIDE SEQUENCE [LARGE SCALE GENOMIC DNA]</scope>
    <source>
        <strain evidence="11 12">DSM 14472</strain>
    </source>
</reference>
<evidence type="ECO:0000256" key="9">
    <source>
        <dbReference type="ARBA" id="ARBA00034524"/>
    </source>
</evidence>
<dbReference type="Gene3D" id="1.20.120.1780">
    <property type="entry name" value="UbiA prenyltransferase"/>
    <property type="match status" value="1"/>
</dbReference>
<keyword evidence="12" id="KW-1185">Reference proteome</keyword>
<feature type="transmembrane region" description="Helical" evidence="10">
    <location>
        <begin position="45"/>
        <end position="66"/>
    </location>
</feature>
<dbReference type="PANTHER" id="PTHR11048:SF28">
    <property type="entry name" value="4-HYDROXYBENZOATE POLYPRENYLTRANSFERASE, MITOCHONDRIAL"/>
    <property type="match status" value="1"/>
</dbReference>
<dbReference type="InterPro" id="IPR000537">
    <property type="entry name" value="UbiA_prenyltransferase"/>
</dbReference>
<dbReference type="NCBIfam" id="TIGR01475">
    <property type="entry name" value="ubiA_other"/>
    <property type="match status" value="1"/>
</dbReference>
<feature type="transmembrane region" description="Helical" evidence="10">
    <location>
        <begin position="20"/>
        <end position="39"/>
    </location>
</feature>
<organism evidence="11 12">
    <name type="scientific">Paenibacillus stellifer</name>
    <dbReference type="NCBI Taxonomy" id="169760"/>
    <lineage>
        <taxon>Bacteria</taxon>
        <taxon>Bacillati</taxon>
        <taxon>Bacillota</taxon>
        <taxon>Bacilli</taxon>
        <taxon>Bacillales</taxon>
        <taxon>Paenibacillaceae</taxon>
        <taxon>Paenibacillus</taxon>
    </lineage>
</organism>
<dbReference type="CDD" id="cd13959">
    <property type="entry name" value="PT_UbiA_COQ2"/>
    <property type="match status" value="1"/>
</dbReference>
<evidence type="ECO:0000256" key="4">
    <source>
        <dbReference type="ARBA" id="ARBA00022519"/>
    </source>
</evidence>
<dbReference type="RefSeq" id="WP_038697046.1">
    <property type="nucleotide sequence ID" value="NZ_CP009286.1"/>
</dbReference>
<dbReference type="Gene3D" id="1.10.357.140">
    <property type="entry name" value="UbiA prenyltransferase"/>
    <property type="match status" value="1"/>
</dbReference>
<comment type="similarity">
    <text evidence="3">Belongs to the UbiA prenyltransferase family.</text>
</comment>
<evidence type="ECO:0000256" key="2">
    <source>
        <dbReference type="ARBA" id="ARBA00004141"/>
    </source>
</evidence>
<sequence>MFKKIGIFLQMIKFEHTVFALPFAFMGALLGSSVVTGGLPTWRDIGWILVAMFGARSAAMGLNRLIDRVSDAKNPRTSGRAIPAGLLKAGEVVIFVAISFLLLFWAASKLNPLSAKLLPIAVFLLVFYSFTKRFTWACHLILGLTIALAPLGGWVAVTGKVDMTAMVFYFTIVFWTAGFDVIYSCQDVDFDVKEGLYSIPVRFGVAGALRIAKVFHFLTGVGFISLLFMAHLSWWYIAGMIIAYIILFYEHNIVSPSDLSRLQTAFFTMNGVLSIVVFSFTLIDLVVQTYR</sequence>
<feature type="transmembrane region" description="Helical" evidence="10">
    <location>
        <begin position="203"/>
        <end position="228"/>
    </location>
</feature>
<dbReference type="STRING" id="169760.PSTEL_17520"/>
<keyword evidence="6 10" id="KW-0812">Transmembrane</keyword>
<feature type="transmembrane region" description="Helical" evidence="10">
    <location>
        <begin position="113"/>
        <end position="130"/>
    </location>
</feature>
<evidence type="ECO:0000256" key="7">
    <source>
        <dbReference type="ARBA" id="ARBA00022989"/>
    </source>
</evidence>
<keyword evidence="4" id="KW-0997">Cell inner membrane</keyword>
<dbReference type="HOGENOM" id="CLU_034879_5_1_9"/>
<dbReference type="EMBL" id="CP009286">
    <property type="protein sequence ID" value="AIQ64635.1"/>
    <property type="molecule type" value="Genomic_DNA"/>
</dbReference>
<keyword evidence="4" id="KW-1003">Cell membrane</keyword>
<dbReference type="GO" id="GO:0008412">
    <property type="term" value="F:4-hydroxybenzoate polyprenyltransferase activity"/>
    <property type="evidence" value="ECO:0007669"/>
    <property type="project" value="UniProtKB-EC"/>
</dbReference>
<dbReference type="Pfam" id="PF01040">
    <property type="entry name" value="UbiA"/>
    <property type="match status" value="1"/>
</dbReference>
<dbReference type="InterPro" id="IPR039653">
    <property type="entry name" value="Prenyltransferase"/>
</dbReference>
<dbReference type="Proteomes" id="UP000029507">
    <property type="component" value="Chromosome"/>
</dbReference>
<feature type="transmembrane region" description="Helical" evidence="10">
    <location>
        <begin position="234"/>
        <end position="254"/>
    </location>
</feature>
<dbReference type="OrthoDB" id="9782418at2"/>
<proteinExistence type="inferred from homology"/>
<comment type="cofactor">
    <cofactor evidence="1">
        <name>Mg(2+)</name>
        <dbReference type="ChEBI" id="CHEBI:18420"/>
    </cofactor>
</comment>
<feature type="transmembrane region" description="Helical" evidence="10">
    <location>
        <begin position="163"/>
        <end position="183"/>
    </location>
</feature>
<evidence type="ECO:0000256" key="10">
    <source>
        <dbReference type="SAM" id="Phobius"/>
    </source>
</evidence>
<evidence type="ECO:0000313" key="11">
    <source>
        <dbReference type="EMBL" id="AIQ64635.1"/>
    </source>
</evidence>
<dbReference type="GO" id="GO:0005886">
    <property type="term" value="C:plasma membrane"/>
    <property type="evidence" value="ECO:0007669"/>
    <property type="project" value="TreeGrafter"/>
</dbReference>